<protein>
    <submittedName>
        <fullName evidence="2">VOC family protein</fullName>
    </submittedName>
</protein>
<dbReference type="PANTHER" id="PTHR36437">
    <property type="entry name" value="GLYOXALASE/BLEOMYCIN RESISTANCE PROTEIN/DIOXYGENASE"/>
    <property type="match status" value="1"/>
</dbReference>
<dbReference type="RefSeq" id="WP_310576622.1">
    <property type="nucleotide sequence ID" value="NZ_JAVKPK010000057.1"/>
</dbReference>
<accession>A0ABU2D3P2</accession>
<dbReference type="InterPro" id="IPR029068">
    <property type="entry name" value="Glyas_Bleomycin-R_OHBP_Dase"/>
</dbReference>
<dbReference type="InterPro" id="IPR037523">
    <property type="entry name" value="VOC_core"/>
</dbReference>
<dbReference type="PANTHER" id="PTHR36437:SF2">
    <property type="entry name" value="GLYOXALASE_BLEOMYCIN RESISTANCE PROTEIN_DIOXYGENASE"/>
    <property type="match status" value="1"/>
</dbReference>
<sequence length="133" mass="14729">MIENMTHVMIFVKDYNEALDFYTNKLGFVKVTDVSPAPGWRFLSVAPKGQGTEIVLHVPNAGMQGEAEAKRQAGLIGKTPSLMFKVDDCKKTCDELRSKGVMIVEEPKKAPSGIQALIVDLYGNPLWLIEHPK</sequence>
<feature type="domain" description="VOC" evidence="1">
    <location>
        <begin position="4"/>
        <end position="133"/>
    </location>
</feature>
<gene>
    <name evidence="2" type="ORF">RG963_12550</name>
</gene>
<dbReference type="SUPFAM" id="SSF54593">
    <property type="entry name" value="Glyoxalase/Bleomycin resistance protein/Dihydroxybiphenyl dioxygenase"/>
    <property type="match status" value="1"/>
</dbReference>
<reference evidence="3" key="1">
    <citation type="submission" date="2023-07" db="EMBL/GenBank/DDBJ databases">
        <title>Whole-genome sequencing of a new Methanosarcina sp. Z-7115.</title>
        <authorList>
            <person name="Zhilina T.N."/>
            <person name="Merkel A.Y."/>
        </authorList>
    </citation>
    <scope>NUCLEOTIDE SEQUENCE [LARGE SCALE GENOMIC DNA]</scope>
    <source>
        <strain evidence="3">Z-7115</strain>
    </source>
</reference>
<dbReference type="Pfam" id="PF00903">
    <property type="entry name" value="Glyoxalase"/>
    <property type="match status" value="1"/>
</dbReference>
<name>A0ABU2D3P2_9EURY</name>
<proteinExistence type="predicted"/>
<dbReference type="EMBL" id="JAVKPK010000057">
    <property type="protein sequence ID" value="MDR7666595.1"/>
    <property type="molecule type" value="Genomic_DNA"/>
</dbReference>
<evidence type="ECO:0000313" key="2">
    <source>
        <dbReference type="EMBL" id="MDR7666595.1"/>
    </source>
</evidence>
<organism evidence="2 3">
    <name type="scientific">Methanosarcina baikalica</name>
    <dbReference type="NCBI Taxonomy" id="3073890"/>
    <lineage>
        <taxon>Archaea</taxon>
        <taxon>Methanobacteriati</taxon>
        <taxon>Methanobacteriota</taxon>
        <taxon>Stenosarchaea group</taxon>
        <taxon>Methanomicrobia</taxon>
        <taxon>Methanosarcinales</taxon>
        <taxon>Methanosarcinaceae</taxon>
        <taxon>Methanosarcina</taxon>
    </lineage>
</organism>
<dbReference type="PROSITE" id="PS51819">
    <property type="entry name" value="VOC"/>
    <property type="match status" value="1"/>
</dbReference>
<comment type="caution">
    <text evidence="2">The sequence shown here is derived from an EMBL/GenBank/DDBJ whole genome shotgun (WGS) entry which is preliminary data.</text>
</comment>
<keyword evidence="3" id="KW-1185">Reference proteome</keyword>
<dbReference type="Proteomes" id="UP001246244">
    <property type="component" value="Unassembled WGS sequence"/>
</dbReference>
<evidence type="ECO:0000259" key="1">
    <source>
        <dbReference type="PROSITE" id="PS51819"/>
    </source>
</evidence>
<evidence type="ECO:0000313" key="3">
    <source>
        <dbReference type="Proteomes" id="UP001246244"/>
    </source>
</evidence>
<dbReference type="Gene3D" id="3.10.180.10">
    <property type="entry name" value="2,3-Dihydroxybiphenyl 1,2-Dioxygenase, domain 1"/>
    <property type="match status" value="1"/>
</dbReference>
<dbReference type="InterPro" id="IPR004360">
    <property type="entry name" value="Glyas_Fos-R_dOase_dom"/>
</dbReference>